<proteinExistence type="predicted"/>
<protein>
    <submittedName>
        <fullName evidence="1">Uncharacterized protein</fullName>
    </submittedName>
</protein>
<accession>A0A918VP06</accession>
<dbReference type="EMBL" id="BMZE01000001">
    <property type="protein sequence ID" value="GHA13564.1"/>
    <property type="molecule type" value="Genomic_DNA"/>
</dbReference>
<evidence type="ECO:0000313" key="1">
    <source>
        <dbReference type="EMBL" id="GHA13564.1"/>
    </source>
</evidence>
<sequence>MACPLPIPEHTALPAAAATIAEAYADWLNVRKAAASSENAVQREEQYRRCRELQVSIVEQMAPLTARDLAIQLLVSTDYGDSDCSDDFIDRAKALANRLQEAPSANARRAKLDKAIAALRDAAQEYDPTILGVWVSRTEGDEPGCFTQLQGVHFNRSRKIQDSAARARGEMA</sequence>
<reference evidence="1" key="1">
    <citation type="journal article" date="2014" name="Int. J. Syst. Evol. Microbiol.">
        <title>Complete genome sequence of Corynebacterium casei LMG S-19264T (=DSM 44701T), isolated from a smear-ripened cheese.</title>
        <authorList>
            <consortium name="US DOE Joint Genome Institute (JGI-PGF)"/>
            <person name="Walter F."/>
            <person name="Albersmeier A."/>
            <person name="Kalinowski J."/>
            <person name="Ruckert C."/>
        </authorList>
    </citation>
    <scope>NUCLEOTIDE SEQUENCE</scope>
    <source>
        <strain evidence="1">KCTC 32437</strain>
    </source>
</reference>
<organism evidence="1 2">
    <name type="scientific">Devosia pacifica</name>
    <dbReference type="NCBI Taxonomy" id="1335967"/>
    <lineage>
        <taxon>Bacteria</taxon>
        <taxon>Pseudomonadati</taxon>
        <taxon>Pseudomonadota</taxon>
        <taxon>Alphaproteobacteria</taxon>
        <taxon>Hyphomicrobiales</taxon>
        <taxon>Devosiaceae</taxon>
        <taxon>Devosia</taxon>
    </lineage>
</organism>
<comment type="caution">
    <text evidence="1">The sequence shown here is derived from an EMBL/GenBank/DDBJ whole genome shotgun (WGS) entry which is preliminary data.</text>
</comment>
<dbReference type="Proteomes" id="UP000646579">
    <property type="component" value="Unassembled WGS sequence"/>
</dbReference>
<gene>
    <name evidence="1" type="ORF">GCM10007989_05200</name>
</gene>
<keyword evidence="2" id="KW-1185">Reference proteome</keyword>
<dbReference type="AlphaFoldDB" id="A0A918VP06"/>
<evidence type="ECO:0000313" key="2">
    <source>
        <dbReference type="Proteomes" id="UP000646579"/>
    </source>
</evidence>
<dbReference type="RefSeq" id="WP_189423056.1">
    <property type="nucleotide sequence ID" value="NZ_BMZE01000001.1"/>
</dbReference>
<reference evidence="1" key="2">
    <citation type="submission" date="2020-09" db="EMBL/GenBank/DDBJ databases">
        <authorList>
            <person name="Sun Q."/>
            <person name="Kim S."/>
        </authorList>
    </citation>
    <scope>NUCLEOTIDE SEQUENCE</scope>
    <source>
        <strain evidence="1">KCTC 32437</strain>
    </source>
</reference>
<name>A0A918VP06_9HYPH</name>